<reference evidence="1" key="1">
    <citation type="journal article" date="2015" name="Genome Announc.">
        <title>Draft Genome Sequence of Bacteroidales Strain TBC1, a Novel Isolate from a Methanogenic Wastewater Treatment System.</title>
        <authorList>
            <person name="Tourlousse D.M."/>
            <person name="Matsuura N."/>
            <person name="Sun L."/>
            <person name="Toyonaga M."/>
            <person name="Kuroda K."/>
            <person name="Ohashi A."/>
            <person name="Cruz R."/>
            <person name="Yamaguchi T."/>
            <person name="Sekiguchi Y."/>
        </authorList>
    </citation>
    <scope>NUCLEOTIDE SEQUENCE [LARGE SCALE GENOMIC DNA]</scope>
    <source>
        <strain evidence="1">TBC1</strain>
    </source>
</reference>
<sequence>MAEKGHTLSKSTFIRGVQCLKSLYLNKHRPFLRDRLSPEQLAKFRRGHEVGKLAWQLFPGGINCAPGHPSQYTAALEKTRNLIVEKTPVIYEAAFSHHSVLVLLDILVKNEQGWHAYEVKSSASISETYITDAALQYHVITGSGLSLQSFNIIHLNPDFIRAGIPDVHKLFCIQVVTDQVRGLGSFISAQIEKSRETLSLKHSPSIPTGQHCYKPYPCDFIGHCWKKTDKDSVYSLTGIPFETRARLAAAGHLTIPDIPDGLLEENDAAILASHLSGKDIADKDRIRKMIDGNVTPVFIAFLVVRPAVPVVDGFRPFGPMIVGLNRVDIQGKGESFIVEPGENPVYQIRNKLGQWASESGMIVHSGGEWVKDTLSQHYPDLTEKFIFLDLEEVFLSGYFYRPGLIPDAGINDIAAFLNLTGPDQINISQVMAGVKYMEVKKENMKETLKELGAAISAEADSCRSVYNFLKSIIYNEA</sequence>
<organism evidence="1">
    <name type="scientific">Lentimicrobium saccharophilum</name>
    <dbReference type="NCBI Taxonomy" id="1678841"/>
    <lineage>
        <taxon>Bacteria</taxon>
        <taxon>Pseudomonadati</taxon>
        <taxon>Bacteroidota</taxon>
        <taxon>Bacteroidia</taxon>
        <taxon>Bacteroidales</taxon>
        <taxon>Lentimicrobiaceae</taxon>
        <taxon>Lentimicrobium</taxon>
    </lineage>
</organism>
<evidence type="ECO:0008006" key="3">
    <source>
        <dbReference type="Google" id="ProtNLM"/>
    </source>
</evidence>
<dbReference type="STRING" id="1678841.TBC1_11901"/>
<dbReference type="OrthoDB" id="9783873at2"/>
<accession>A0A0S7BQ77</accession>
<protein>
    <recommendedName>
        <fullName evidence="3">DUF2779 domain-containing protein</fullName>
    </recommendedName>
</protein>
<proteinExistence type="predicted"/>
<dbReference type="AlphaFoldDB" id="A0A0S7BQ77"/>
<evidence type="ECO:0000313" key="2">
    <source>
        <dbReference type="Proteomes" id="UP000053091"/>
    </source>
</evidence>
<keyword evidence="2" id="KW-1185">Reference proteome</keyword>
<gene>
    <name evidence="1" type="ORF">TBC1_11901</name>
</gene>
<evidence type="ECO:0000313" key="1">
    <source>
        <dbReference type="EMBL" id="GAP42762.1"/>
    </source>
</evidence>
<dbReference type="RefSeq" id="WP_062039074.1">
    <property type="nucleotide sequence ID" value="NZ_DF968182.1"/>
</dbReference>
<name>A0A0S7BQ77_9BACT</name>
<dbReference type="EMBL" id="DF968182">
    <property type="protein sequence ID" value="GAP42762.1"/>
    <property type="molecule type" value="Genomic_DNA"/>
</dbReference>
<dbReference type="Proteomes" id="UP000053091">
    <property type="component" value="Unassembled WGS sequence"/>
</dbReference>